<dbReference type="InterPro" id="IPR036961">
    <property type="entry name" value="Kinesin_motor_dom_sf"/>
</dbReference>
<keyword evidence="5 11" id="KW-0547">Nucleotide-binding</keyword>
<dbReference type="SMART" id="SM00139">
    <property type="entry name" value="MyTH4"/>
    <property type="match status" value="2"/>
</dbReference>
<comment type="subcellular location">
    <subcellularLocation>
        <location evidence="1">Cytoplasm</location>
    </subcellularLocation>
</comment>
<dbReference type="Gene3D" id="2.30.30.40">
    <property type="entry name" value="SH3 Domains"/>
    <property type="match status" value="1"/>
</dbReference>
<dbReference type="OrthoDB" id="15727at2759"/>
<dbReference type="InterPro" id="IPR019749">
    <property type="entry name" value="Band_41_domain"/>
</dbReference>
<feature type="compositionally biased region" description="Pro residues" evidence="12">
    <location>
        <begin position="970"/>
        <end position="980"/>
    </location>
</feature>
<evidence type="ECO:0000256" key="10">
    <source>
        <dbReference type="PROSITE-ProRule" id="PRU00192"/>
    </source>
</evidence>
<feature type="region of interest" description="Actin-binding" evidence="11">
    <location>
        <begin position="566"/>
        <end position="588"/>
    </location>
</feature>
<feature type="domain" description="Myosin motor" evidence="16">
    <location>
        <begin position="13"/>
        <end position="689"/>
    </location>
</feature>
<dbReference type="PROSITE" id="PS50057">
    <property type="entry name" value="FERM_3"/>
    <property type="match status" value="2"/>
</dbReference>
<evidence type="ECO:0000259" key="16">
    <source>
        <dbReference type="PROSITE" id="PS51456"/>
    </source>
</evidence>
<dbReference type="InterPro" id="IPR011993">
    <property type="entry name" value="PH-like_dom_sf"/>
</dbReference>
<protein>
    <recommendedName>
        <fullName evidence="19">Class VII unconventional myosin</fullName>
    </recommendedName>
</protein>
<dbReference type="Pfam" id="PF02174">
    <property type="entry name" value="IRS"/>
    <property type="match status" value="1"/>
</dbReference>
<dbReference type="GO" id="GO:0005524">
    <property type="term" value="F:ATP binding"/>
    <property type="evidence" value="ECO:0007669"/>
    <property type="project" value="UniProtKB-UniRule"/>
</dbReference>
<dbReference type="InterPro" id="IPR038185">
    <property type="entry name" value="MyTH4_dom_sf"/>
</dbReference>
<dbReference type="InterPro" id="IPR055159">
    <property type="entry name" value="DdMyo7_FERM"/>
</dbReference>
<name>A0A8J4Q311_9MYCE</name>
<reference evidence="17" key="1">
    <citation type="submission" date="2020-01" db="EMBL/GenBank/DDBJ databases">
        <title>Development of genomics and gene disruption for Polysphondylium violaceum indicates a role for the polyketide synthase stlB in stalk morphogenesis.</title>
        <authorList>
            <person name="Narita B."/>
            <person name="Kawabe Y."/>
            <person name="Kin K."/>
            <person name="Saito T."/>
            <person name="Gibbs R."/>
            <person name="Kuspa A."/>
            <person name="Muzny D."/>
            <person name="Queller D."/>
            <person name="Richards S."/>
            <person name="Strassman J."/>
            <person name="Sucgang R."/>
            <person name="Worley K."/>
            <person name="Schaap P."/>
        </authorList>
    </citation>
    <scope>NUCLEOTIDE SEQUENCE</scope>
    <source>
        <strain evidence="17">QSvi11</strain>
    </source>
</reference>
<dbReference type="GO" id="GO:0005737">
    <property type="term" value="C:cytoplasm"/>
    <property type="evidence" value="ECO:0007669"/>
    <property type="project" value="UniProtKB-SubCell"/>
</dbReference>
<dbReference type="SUPFAM" id="SSF54236">
    <property type="entry name" value="Ubiquitin-like"/>
    <property type="match status" value="1"/>
</dbReference>
<dbReference type="InterPro" id="IPR001452">
    <property type="entry name" value="SH3_domain"/>
</dbReference>
<dbReference type="SMART" id="SM00015">
    <property type="entry name" value="IQ"/>
    <property type="match status" value="3"/>
</dbReference>
<accession>A0A8J4Q311</accession>
<evidence type="ECO:0000256" key="4">
    <source>
        <dbReference type="ARBA" id="ARBA00022490"/>
    </source>
</evidence>
<evidence type="ECO:0008006" key="19">
    <source>
        <dbReference type="Google" id="ProtNLM"/>
    </source>
</evidence>
<evidence type="ECO:0000313" key="17">
    <source>
        <dbReference type="EMBL" id="KAF2077800.1"/>
    </source>
</evidence>
<dbReference type="InterPro" id="IPR051724">
    <property type="entry name" value="Actin_motor_Myosin"/>
</dbReference>
<dbReference type="CDD" id="cd14883">
    <property type="entry name" value="MYSc_Myo22"/>
    <property type="match status" value="1"/>
</dbReference>
<evidence type="ECO:0000256" key="1">
    <source>
        <dbReference type="ARBA" id="ARBA00004496"/>
    </source>
</evidence>
<dbReference type="Gene3D" id="3.10.20.90">
    <property type="entry name" value="Phosphatidylinositol 3-kinase Catalytic Subunit, Chain A, domain 1"/>
    <property type="match status" value="2"/>
</dbReference>
<dbReference type="Gene3D" id="6.20.240.20">
    <property type="match status" value="1"/>
</dbReference>
<dbReference type="Gene3D" id="1.25.40.530">
    <property type="entry name" value="MyTH4 domain"/>
    <property type="match status" value="2"/>
</dbReference>
<feature type="region of interest" description="Disordered" evidence="12">
    <location>
        <begin position="1082"/>
        <end position="1110"/>
    </location>
</feature>
<dbReference type="PANTHER" id="PTHR46049:SF5">
    <property type="entry name" value="PLECKSTRIN HOMOLOGY DOMAIN-CONTAINING FAMILY H MEMBER 3"/>
    <property type="match status" value="1"/>
</dbReference>
<dbReference type="Proteomes" id="UP000695562">
    <property type="component" value="Unassembled WGS sequence"/>
</dbReference>
<dbReference type="SMART" id="SM00242">
    <property type="entry name" value="MYSc"/>
    <property type="match status" value="1"/>
</dbReference>
<evidence type="ECO:0000256" key="2">
    <source>
        <dbReference type="ARBA" id="ARBA00008314"/>
    </source>
</evidence>
<dbReference type="GO" id="GO:0003779">
    <property type="term" value="F:actin binding"/>
    <property type="evidence" value="ECO:0007669"/>
    <property type="project" value="UniProtKB-KW"/>
</dbReference>
<evidence type="ECO:0000256" key="3">
    <source>
        <dbReference type="ARBA" id="ARBA00022443"/>
    </source>
</evidence>
<feature type="domain" description="FERM" evidence="14">
    <location>
        <begin position="1318"/>
        <end position="1641"/>
    </location>
</feature>
<dbReference type="Pfam" id="PF00063">
    <property type="entry name" value="Myosin_head"/>
    <property type="match status" value="1"/>
</dbReference>
<dbReference type="InterPro" id="IPR027417">
    <property type="entry name" value="P-loop_NTPase"/>
</dbReference>
<dbReference type="Pfam" id="PF07653">
    <property type="entry name" value="SH3_2"/>
    <property type="match status" value="1"/>
</dbReference>
<evidence type="ECO:0000256" key="5">
    <source>
        <dbReference type="ARBA" id="ARBA00022741"/>
    </source>
</evidence>
<keyword evidence="9 11" id="KW-0009">Actin-binding</keyword>
<dbReference type="SUPFAM" id="SSF50729">
    <property type="entry name" value="PH domain-like"/>
    <property type="match status" value="1"/>
</dbReference>
<dbReference type="Gene3D" id="1.10.10.820">
    <property type="match status" value="1"/>
</dbReference>
<dbReference type="PROSITE" id="PS51016">
    <property type="entry name" value="MYTH4"/>
    <property type="match status" value="2"/>
</dbReference>
<dbReference type="PROSITE" id="PS51456">
    <property type="entry name" value="MYOSIN_MOTOR"/>
    <property type="match status" value="1"/>
</dbReference>
<dbReference type="InterPro" id="IPR000048">
    <property type="entry name" value="IQ_motif_EF-hand-BS"/>
</dbReference>
<feature type="domain" description="MyTH4" evidence="15">
    <location>
        <begin position="1155"/>
        <end position="1313"/>
    </location>
</feature>
<comment type="similarity">
    <text evidence="2 11">Belongs to the TRAFAC class myosin-kinesin ATPase superfamily. Myosin family.</text>
</comment>
<feature type="domain" description="FERM" evidence="14">
    <location>
        <begin position="1985"/>
        <end position="2282"/>
    </location>
</feature>
<evidence type="ECO:0000256" key="8">
    <source>
        <dbReference type="ARBA" id="ARBA00023175"/>
    </source>
</evidence>
<dbReference type="SMART" id="SM00326">
    <property type="entry name" value="SH3"/>
    <property type="match status" value="1"/>
</dbReference>
<evidence type="ECO:0000256" key="12">
    <source>
        <dbReference type="SAM" id="MobiDB-lite"/>
    </source>
</evidence>
<evidence type="ECO:0000259" key="15">
    <source>
        <dbReference type="PROSITE" id="PS51016"/>
    </source>
</evidence>
<evidence type="ECO:0000256" key="9">
    <source>
        <dbReference type="ARBA" id="ARBA00023203"/>
    </source>
</evidence>
<dbReference type="Gene3D" id="2.30.29.30">
    <property type="entry name" value="Pleckstrin-homology domain (PH domain)/Phosphotyrosine-binding domain (PTB)"/>
    <property type="match status" value="1"/>
</dbReference>
<feature type="region of interest" description="Disordered" evidence="12">
    <location>
        <begin position="959"/>
        <end position="1040"/>
    </location>
</feature>
<dbReference type="EMBL" id="AJWJ01000019">
    <property type="protein sequence ID" value="KAF2077800.1"/>
    <property type="molecule type" value="Genomic_DNA"/>
</dbReference>
<dbReference type="Pfam" id="PF00784">
    <property type="entry name" value="MyTH4"/>
    <property type="match status" value="2"/>
</dbReference>
<keyword evidence="8 11" id="KW-0505">Motor protein</keyword>
<dbReference type="InterPro" id="IPR014352">
    <property type="entry name" value="FERM/acyl-CoA-bd_prot_sf"/>
</dbReference>
<feature type="compositionally biased region" description="Pro residues" evidence="12">
    <location>
        <begin position="1725"/>
        <end position="1749"/>
    </location>
</feature>
<dbReference type="Gene3D" id="3.40.850.10">
    <property type="entry name" value="Kinesin motor domain"/>
    <property type="match status" value="1"/>
</dbReference>
<keyword evidence="6 11" id="KW-0067">ATP-binding</keyword>
<feature type="domain" description="SH3" evidence="13">
    <location>
        <begin position="1618"/>
        <end position="1678"/>
    </location>
</feature>
<dbReference type="PROSITE" id="PS50096">
    <property type="entry name" value="IQ"/>
    <property type="match status" value="1"/>
</dbReference>
<proteinExistence type="inferred from homology"/>
<dbReference type="InterPro" id="IPR029071">
    <property type="entry name" value="Ubiquitin-like_domsf"/>
</dbReference>
<dbReference type="Gene3D" id="1.20.5.190">
    <property type="match status" value="1"/>
</dbReference>
<evidence type="ECO:0000256" key="7">
    <source>
        <dbReference type="ARBA" id="ARBA00023123"/>
    </source>
</evidence>
<dbReference type="InterPro" id="IPR000299">
    <property type="entry name" value="FERM_domain"/>
</dbReference>
<feature type="region of interest" description="Disordered" evidence="12">
    <location>
        <begin position="798"/>
        <end position="823"/>
    </location>
</feature>
<dbReference type="SUPFAM" id="SSF50044">
    <property type="entry name" value="SH3-domain"/>
    <property type="match status" value="1"/>
</dbReference>
<sequence length="2282" mass="260396">MDAFLEEKSQYFQPVEDMITLSELTEESLLLNLKMRYEKKLIYTYTGSILVAVNPYEILPIYTADIVKQYFAKPRGSLPPHIFAVADAAYTNMIEDRKNQSIIISGESGAGKTESTKLIIQYLAARTNRHSQVEQMIVESSPILEAFGNAKTIRNNNSSRFGKFIEIQFNTSGHISGARIINYLLEKSRISHQASSERNYHIFYQLLAGATPEMKEKLHLTEPEDYHYLNQSGCIRINNINDVEDFEHVRYAMNVLTLPEDKQNTIFSILSAVLHLGNIQFEKSEKTQGAEGSSVTNQDTLQIVAKLLQVDSTKLETCLTIRHVLIRGQKFVIPLKVNEAEDTRDSLAKSLYGNVFNWLVAFINTRIYKPQPNSTFIGVLDIFGFENFKKNSFEQFCINFANEKLQQHFNQHIFKLEQEEYEKEKINWSKIVYNDNQECLDLIEKRPLGILSLLDEESKFPQATDLTFLEKLHINHEKHPYYEKPRRSKTTYVVKHYAGEVAYDTQGFLDKNKDTVSDDLLGLLQGAKNKFIVELFSAPKGEDDDDDGKATIKKKTTAGGEFKTQLQQLINILSATAPHYVRCIKPNTTKEPCVFDHELIQAQLRYAGMMETIRIRKLGYPIRFSHKEFRDRYLLLDFRARSTDHRQTSIGLINLLNSWKGIEKDEWQTGISKVFIRDPQYRLLEEFRKEKLVHKVTLIQSTFRMYRHKKVYLQLRKVARVLQTSIRGHNDRKEFYQIRCAADRIKGFFKMLRAQRDFRTIKRNFSFIQDCSRAFLARKHTRNEILLKKDRAKRMAEIEREKDEQERKKKEKEERERQEKEDALRVAEEKKKILDEQKKKEDEAKAKREEEERKKLEEKRLQLKELNQFEDLASLEKMLKEQHAKNVNEFDNLVDTLEGFSFEGGVGDSQAYTYNNKMYEMSSENLEKISITDLLQGLKQTIRTVTKFDVDESKFDLPPGIENILKRAPAPTPKKQPLPNSPSSSSLASSPIVSGLPSDLPPPPAFGGENTYDGSFQTNLPPPPPSSGDHDNFDFVPPPISLPSGGLGLDAFLPPPVEGNNGSFLPPPPEFDFSLPPVDFGADPILGTPPPPPSDGGASSPMQAATANPTPAIKDEVPLAEILQDEELTLYNFYEYANKNFNVEKLKQKEDIFGYQKSHIKSSLLIHTDSENTKLGVEIFSKVLSYMTQHPLSSKKDPSDFFAPVKFILTKGMAIESLRDEIYCQLIKQSTNNPNQDLNTRVWELIHYCCATFSPSRKLTKYFAAYVKTTIKTEETAKSIIDSAQSSYRILQRFNLNGTRKYVPSIAELESIKENRPIFIRVTASDASLKGINIDSATTCVEASNDLSVRCRMRPNTKDNGFSIMEYFSGIERDIGANDKVCDVLAKVENLQAAMSSKMNINFKFIFKKRLFLDQTHIRDETTDSHILIEKDFYFHQLYNELFTFEKNTEFVIKMGALRLQSDSMDYTDEIRNWLPGNARGKYFTMDIEKNKFEEFITQYKSLKGLSQMEARKKLYDMVFGHALCGHSLFQCEHQLQESIYPKSFVLALNLHGMHIYDQTTSKMLGEPIKYANQPTNIKFSEKSVTLLLENKSQFEVLNSDVNKLLATIKEYSFFLKNHAKFARALRDYNVSDPSLLNFKRGEIISILFKDQENKWYIGTLNGREGSFPVDHVEILLGDTAPPSIVVSSLPTSPSSPLSGPSTPPVDSAAAFNIPPPVSLSTSPSAPPPPMLNTPAPPMLNTPTTPPPFRASIRQSIAMDSPAVGGGSEDDPSKRLSVSPAIGSDSPLIQWAQTRFRSYKKAAAATLKRKTAIDPNIIFYFTKDPIKESLIELTDTKLAKKAVKNFSEIMMYMGEYPLPKGKMASHIAQSIISRGLTNPEIRDEIYCQAYRQTNKNPKADSAKKGFELLYFMAVAFPPSESLVQPFNEQLMSRCIGLQSSSPAIATAIQGVLEKLEQHPLPGHQQRKQGPSTQEIQSLRNPDEISAVKVRFIDPHTTKLTKISTFTMVKEITEQVCKQYGINHNNIKLFGLYQVNETANICKNICESDLIYDTLAKWEQSEEKGEFYLQVRRRYFLDDVSKILNQEHLWTDDEVCFDLTYLQVRDEWTKGLYSSLSEKDVATGAALLIQLSHPNQSKLQFNKELLRQCMPEANFSSQNIKFWTALIESQIFELVSHTAEYLKLLFIQLIGSKCPTFGCTLFHVQQKENPPKALLGISKKGVNVFDPHTKESKNFWTFQSISNWTFTDDSFVLMTGNLMKPIKNTFTTDEYAAISSIYQFYSS</sequence>
<evidence type="ECO:0000259" key="14">
    <source>
        <dbReference type="PROSITE" id="PS50057"/>
    </source>
</evidence>
<dbReference type="GO" id="GO:0120025">
    <property type="term" value="C:plasma membrane bounded cell projection"/>
    <property type="evidence" value="ECO:0007669"/>
    <property type="project" value="UniProtKB-ARBA"/>
</dbReference>
<keyword evidence="4" id="KW-0963">Cytoplasm</keyword>
<evidence type="ECO:0000259" key="13">
    <source>
        <dbReference type="PROSITE" id="PS50002"/>
    </source>
</evidence>
<dbReference type="PROSITE" id="PS50002">
    <property type="entry name" value="SH3"/>
    <property type="match status" value="1"/>
</dbReference>
<evidence type="ECO:0000256" key="11">
    <source>
        <dbReference type="PROSITE-ProRule" id="PRU00782"/>
    </source>
</evidence>
<dbReference type="Pfam" id="PF21989">
    <property type="entry name" value="RA_2"/>
    <property type="match status" value="2"/>
</dbReference>
<keyword evidence="7 11" id="KW-0518">Myosin</keyword>
<feature type="compositionally biased region" description="Low complexity" evidence="12">
    <location>
        <begin position="981"/>
        <end position="991"/>
    </location>
</feature>
<organism evidence="17 18">
    <name type="scientific">Polysphondylium violaceum</name>
    <dbReference type="NCBI Taxonomy" id="133409"/>
    <lineage>
        <taxon>Eukaryota</taxon>
        <taxon>Amoebozoa</taxon>
        <taxon>Evosea</taxon>
        <taxon>Eumycetozoa</taxon>
        <taxon>Dictyostelia</taxon>
        <taxon>Dictyosteliales</taxon>
        <taxon>Dictyosteliaceae</taxon>
        <taxon>Polysphondylium</taxon>
    </lineage>
</organism>
<dbReference type="InterPro" id="IPR001609">
    <property type="entry name" value="Myosin_head_motor_dom-like"/>
</dbReference>
<gene>
    <name evidence="17" type="ORF">CYY_000921</name>
</gene>
<dbReference type="InterPro" id="IPR002404">
    <property type="entry name" value="IRS_PTB"/>
</dbReference>
<dbReference type="InterPro" id="IPR000857">
    <property type="entry name" value="MyTH4_dom"/>
</dbReference>
<evidence type="ECO:0000313" key="18">
    <source>
        <dbReference type="Proteomes" id="UP000695562"/>
    </source>
</evidence>
<dbReference type="Gene3D" id="1.20.58.530">
    <property type="match status" value="1"/>
</dbReference>
<dbReference type="Pfam" id="PF22406">
    <property type="entry name" value="DdMyo7_FERM"/>
    <property type="match status" value="1"/>
</dbReference>
<dbReference type="FunFam" id="1.10.10.820:FF:000001">
    <property type="entry name" value="Myosin heavy chain"/>
    <property type="match status" value="1"/>
</dbReference>
<keyword evidence="18" id="KW-1185">Reference proteome</keyword>
<feature type="compositionally biased region" description="Low complexity" evidence="12">
    <location>
        <begin position="1687"/>
        <end position="1701"/>
    </location>
</feature>
<feature type="binding site" evidence="11">
    <location>
        <begin position="106"/>
        <end position="113"/>
    </location>
    <ligand>
        <name>ATP</name>
        <dbReference type="ChEBI" id="CHEBI:30616"/>
    </ligand>
</feature>
<dbReference type="Gene3D" id="1.20.80.10">
    <property type="match status" value="1"/>
</dbReference>
<evidence type="ECO:0000256" key="6">
    <source>
        <dbReference type="ARBA" id="ARBA00022840"/>
    </source>
</evidence>
<dbReference type="SUPFAM" id="SSF52540">
    <property type="entry name" value="P-loop containing nucleoside triphosphate hydrolases"/>
    <property type="match status" value="1"/>
</dbReference>
<dbReference type="GO" id="GO:0003774">
    <property type="term" value="F:cytoskeletal motor activity"/>
    <property type="evidence" value="ECO:0007669"/>
    <property type="project" value="UniProtKB-UniRule"/>
</dbReference>
<dbReference type="PANTHER" id="PTHR46049">
    <property type="entry name" value="AGAP003327-PA"/>
    <property type="match status" value="1"/>
</dbReference>
<keyword evidence="3 10" id="KW-0728">SH3 domain</keyword>
<dbReference type="InterPro" id="IPR036028">
    <property type="entry name" value="SH3-like_dom_sf"/>
</dbReference>
<dbReference type="PRINTS" id="PR00193">
    <property type="entry name" value="MYOSINHEAVY"/>
</dbReference>
<dbReference type="Gene3D" id="1.20.120.720">
    <property type="entry name" value="Myosin VI head, motor domain, U50 subdomain"/>
    <property type="match status" value="1"/>
</dbReference>
<feature type="region of interest" description="Disordered" evidence="12">
    <location>
        <begin position="1687"/>
        <end position="1781"/>
    </location>
</feature>
<dbReference type="GO" id="GO:0016459">
    <property type="term" value="C:myosin complex"/>
    <property type="evidence" value="ECO:0007669"/>
    <property type="project" value="UniProtKB-KW"/>
</dbReference>
<feature type="domain" description="MyTH4" evidence="15">
    <location>
        <begin position="1821"/>
        <end position="1979"/>
    </location>
</feature>
<comment type="caution">
    <text evidence="17">The sequence shown here is derived from an EMBL/GenBank/DDBJ whole genome shotgun (WGS) entry which is preliminary data.</text>
</comment>
<dbReference type="SMART" id="SM00295">
    <property type="entry name" value="B41"/>
    <property type="match status" value="1"/>
</dbReference>